<evidence type="ECO:0000256" key="1">
    <source>
        <dbReference type="SAM" id="MobiDB-lite"/>
    </source>
</evidence>
<name>A0A9P4UWN2_9PLEO</name>
<feature type="region of interest" description="Disordered" evidence="1">
    <location>
        <begin position="1"/>
        <end position="148"/>
    </location>
</feature>
<feature type="compositionally biased region" description="Pro residues" evidence="1">
    <location>
        <begin position="113"/>
        <end position="124"/>
    </location>
</feature>
<evidence type="ECO:0000259" key="2">
    <source>
        <dbReference type="Pfam" id="PF13391"/>
    </source>
</evidence>
<feature type="compositionally biased region" description="Pro residues" evidence="1">
    <location>
        <begin position="44"/>
        <end position="54"/>
    </location>
</feature>
<keyword evidence="4" id="KW-1185">Reference proteome</keyword>
<sequence>MVADSRHGSAHTLCDEIPPLPPTHLAALPHSFSQQQHHHHHHMPPPATSPPSLAPPTSTQFLNPPTQLAALPSTGVFRPTPPRARQLEHAPNMALYGGPNPYPYPPAYAQQNPHPPPLAHPPPSAKRNLESRSSSPTKRSRTSASSKWSDTTVNKLLEQYTNGCLMCGWSRYDRCHVVGSGDHRNFHQLCRLRRLNIDQLNSFDNAIPLCANHHAAFDDQYRPSLVIVPADLDFFRDAEIVWRGVGSNIRQSPTAELYFRHCQVKRLVPEDAKLADGGLYRGYMDQDLSGGGHPSTEFRWHGDPMAVIYKATAAATRIEEPELLPPSIYEQLLDLHALYRQGNKLHRTAVHASTNPPAGVRPLSNTASELHGGESQGSQMQPRPTFPPPSNQAKRGEASDQALHQHHHSSHLPTPTPSPSPDDKTTKRKRERSSDVEADVSSKRVRSGIILSDNALDSLPFEDVMQAYIRSLPDAPSDFRIMHELPSPDDTIGNDTAQPTPDSAGIQSHGAAMLTANDHIQTRRRLWSLVAD</sequence>
<evidence type="ECO:0000313" key="3">
    <source>
        <dbReference type="EMBL" id="KAF2728101.1"/>
    </source>
</evidence>
<dbReference type="AlphaFoldDB" id="A0A9P4UWN2"/>
<accession>A0A9P4UWN2</accession>
<dbReference type="EMBL" id="ML996295">
    <property type="protein sequence ID" value="KAF2728101.1"/>
    <property type="molecule type" value="Genomic_DNA"/>
</dbReference>
<organism evidence="3 4">
    <name type="scientific">Polyplosphaeria fusca</name>
    <dbReference type="NCBI Taxonomy" id="682080"/>
    <lineage>
        <taxon>Eukaryota</taxon>
        <taxon>Fungi</taxon>
        <taxon>Dikarya</taxon>
        <taxon>Ascomycota</taxon>
        <taxon>Pezizomycotina</taxon>
        <taxon>Dothideomycetes</taxon>
        <taxon>Pleosporomycetidae</taxon>
        <taxon>Pleosporales</taxon>
        <taxon>Tetraplosphaeriaceae</taxon>
        <taxon>Polyplosphaeria</taxon>
    </lineage>
</organism>
<dbReference type="Pfam" id="PF13391">
    <property type="entry name" value="HNH_2"/>
    <property type="match status" value="1"/>
</dbReference>
<feature type="domain" description="HNH nuclease" evidence="2">
    <location>
        <begin position="164"/>
        <end position="219"/>
    </location>
</feature>
<evidence type="ECO:0000313" key="4">
    <source>
        <dbReference type="Proteomes" id="UP000799444"/>
    </source>
</evidence>
<dbReference type="OrthoDB" id="3800761at2759"/>
<proteinExistence type="predicted"/>
<protein>
    <recommendedName>
        <fullName evidence="2">HNH nuclease domain-containing protein</fullName>
    </recommendedName>
</protein>
<comment type="caution">
    <text evidence="3">The sequence shown here is derived from an EMBL/GenBank/DDBJ whole genome shotgun (WGS) entry which is preliminary data.</text>
</comment>
<gene>
    <name evidence="3" type="ORF">EJ04DRAFT_110487</name>
</gene>
<reference evidence="3" key="1">
    <citation type="journal article" date="2020" name="Stud. Mycol.">
        <title>101 Dothideomycetes genomes: a test case for predicting lifestyles and emergence of pathogens.</title>
        <authorList>
            <person name="Haridas S."/>
            <person name="Albert R."/>
            <person name="Binder M."/>
            <person name="Bloem J."/>
            <person name="Labutti K."/>
            <person name="Salamov A."/>
            <person name="Andreopoulos B."/>
            <person name="Baker S."/>
            <person name="Barry K."/>
            <person name="Bills G."/>
            <person name="Bluhm B."/>
            <person name="Cannon C."/>
            <person name="Castanera R."/>
            <person name="Culley D."/>
            <person name="Daum C."/>
            <person name="Ezra D."/>
            <person name="Gonzalez J."/>
            <person name="Henrissat B."/>
            <person name="Kuo A."/>
            <person name="Liang C."/>
            <person name="Lipzen A."/>
            <person name="Lutzoni F."/>
            <person name="Magnuson J."/>
            <person name="Mondo S."/>
            <person name="Nolan M."/>
            <person name="Ohm R."/>
            <person name="Pangilinan J."/>
            <person name="Park H.-J."/>
            <person name="Ramirez L."/>
            <person name="Alfaro M."/>
            <person name="Sun H."/>
            <person name="Tritt A."/>
            <person name="Yoshinaga Y."/>
            <person name="Zwiers L.-H."/>
            <person name="Turgeon B."/>
            <person name="Goodwin S."/>
            <person name="Spatafora J."/>
            <person name="Crous P."/>
            <person name="Grigoriev I."/>
        </authorList>
    </citation>
    <scope>NUCLEOTIDE SEQUENCE</scope>
    <source>
        <strain evidence="3">CBS 125425</strain>
    </source>
</reference>
<dbReference type="InterPro" id="IPR003615">
    <property type="entry name" value="HNH_nuc"/>
</dbReference>
<dbReference type="Proteomes" id="UP000799444">
    <property type="component" value="Unassembled WGS sequence"/>
</dbReference>
<feature type="compositionally biased region" description="Low complexity" evidence="1">
    <location>
        <begin position="131"/>
        <end position="148"/>
    </location>
</feature>
<feature type="region of interest" description="Disordered" evidence="1">
    <location>
        <begin position="351"/>
        <end position="443"/>
    </location>
</feature>
<feature type="compositionally biased region" description="Low complexity" evidence="1">
    <location>
        <begin position="23"/>
        <end position="35"/>
    </location>
</feature>